<evidence type="ECO:0000256" key="1">
    <source>
        <dbReference type="SAM" id="MobiDB-lite"/>
    </source>
</evidence>
<reference evidence="2 3" key="1">
    <citation type="submission" date="2018-10" db="EMBL/GenBank/DDBJ databases">
        <title>Marmoricola sp. 4Q3S-7 whole genome shotgun sequence.</title>
        <authorList>
            <person name="Li F."/>
        </authorList>
    </citation>
    <scope>NUCLEOTIDE SEQUENCE [LARGE SCALE GENOMIC DNA]</scope>
    <source>
        <strain evidence="2 3">4Q3S-7</strain>
    </source>
</reference>
<dbReference type="EMBL" id="RDBE01000007">
    <property type="protein sequence ID" value="RLV49239.1"/>
    <property type="molecule type" value="Genomic_DNA"/>
</dbReference>
<dbReference type="RefSeq" id="WP_121806341.1">
    <property type="nucleotide sequence ID" value="NZ_RDBE01000007.1"/>
</dbReference>
<dbReference type="InterPro" id="IPR022183">
    <property type="entry name" value="DUF3710"/>
</dbReference>
<evidence type="ECO:0000313" key="2">
    <source>
        <dbReference type="EMBL" id="RLV49239.1"/>
    </source>
</evidence>
<dbReference type="Proteomes" id="UP000281708">
    <property type="component" value="Unassembled WGS sequence"/>
</dbReference>
<evidence type="ECO:0000313" key="3">
    <source>
        <dbReference type="Proteomes" id="UP000281708"/>
    </source>
</evidence>
<organism evidence="2 3">
    <name type="scientific">Nocardioides mangrovicus</name>
    <dbReference type="NCBI Taxonomy" id="2478913"/>
    <lineage>
        <taxon>Bacteria</taxon>
        <taxon>Bacillati</taxon>
        <taxon>Actinomycetota</taxon>
        <taxon>Actinomycetes</taxon>
        <taxon>Propionibacteriales</taxon>
        <taxon>Nocardioidaceae</taxon>
        <taxon>Nocardioides</taxon>
    </lineage>
</organism>
<protein>
    <submittedName>
        <fullName evidence="2">DUF3710 domain-containing protein</fullName>
    </submittedName>
</protein>
<dbReference type="OrthoDB" id="8480367at2"/>
<name>A0A3L8P3X0_9ACTN</name>
<dbReference type="AlphaFoldDB" id="A0A3L8P3X0"/>
<keyword evidence="3" id="KW-1185">Reference proteome</keyword>
<proteinExistence type="predicted"/>
<gene>
    <name evidence="2" type="ORF">D9V37_11875</name>
</gene>
<accession>A0A3L8P3X0</accession>
<comment type="caution">
    <text evidence="2">The sequence shown here is derived from an EMBL/GenBank/DDBJ whole genome shotgun (WGS) entry which is preliminary data.</text>
</comment>
<dbReference type="Pfam" id="PF12502">
    <property type="entry name" value="DUF3710"/>
    <property type="match status" value="1"/>
</dbReference>
<feature type="region of interest" description="Disordered" evidence="1">
    <location>
        <begin position="1"/>
        <end position="33"/>
    </location>
</feature>
<sequence length="207" mass="21517">MRLRRRSAATTQAAPAEPVAPTDAGTGPYDADDLDLESDATFADHVDLGGLLVAPPPDGIELRLQVDEVSGEVIAVVLAADDGALELRAFASSRGGDLWAEVRRAIAGETAQHGGTANERSGDFGTELMTQLPVTTPDGQAAVQPTRVIGVTGARWFLRATLLGRPAVEPEDAAHWEDQIRSVVVRRGTGAMPPGEAIALTLPPGAG</sequence>